<organism evidence="2 3">
    <name type="scientific">Sporolactobacillus laevolacticus DSM 442</name>
    <dbReference type="NCBI Taxonomy" id="1395513"/>
    <lineage>
        <taxon>Bacteria</taxon>
        <taxon>Bacillati</taxon>
        <taxon>Bacillota</taxon>
        <taxon>Bacilli</taxon>
        <taxon>Bacillales</taxon>
        <taxon>Sporolactobacillaceae</taxon>
        <taxon>Sporolactobacillus</taxon>
    </lineage>
</organism>
<dbReference type="PROSITE" id="PS50943">
    <property type="entry name" value="HTH_CROC1"/>
    <property type="match status" value="1"/>
</dbReference>
<dbReference type="OrthoDB" id="2973595at2"/>
<name>V6IZ34_9BACL</name>
<dbReference type="Gene3D" id="1.10.260.40">
    <property type="entry name" value="lambda repressor-like DNA-binding domains"/>
    <property type="match status" value="1"/>
</dbReference>
<dbReference type="SUPFAM" id="SSF47413">
    <property type="entry name" value="lambda repressor-like DNA-binding domains"/>
    <property type="match status" value="1"/>
</dbReference>
<comment type="caution">
    <text evidence="2">The sequence shown here is derived from an EMBL/GenBank/DDBJ whole genome shotgun (WGS) entry which is preliminary data.</text>
</comment>
<keyword evidence="3" id="KW-1185">Reference proteome</keyword>
<feature type="domain" description="HTH cro/C1-type" evidence="1">
    <location>
        <begin position="9"/>
        <end position="64"/>
    </location>
</feature>
<protein>
    <submittedName>
        <fullName evidence="2">Cro/Cl family transcriptional regulator</fullName>
    </submittedName>
</protein>
<dbReference type="InterPro" id="IPR010982">
    <property type="entry name" value="Lambda_DNA-bd_dom_sf"/>
</dbReference>
<dbReference type="GO" id="GO:0003677">
    <property type="term" value="F:DNA binding"/>
    <property type="evidence" value="ECO:0007669"/>
    <property type="project" value="InterPro"/>
</dbReference>
<dbReference type="CDD" id="cd00093">
    <property type="entry name" value="HTH_XRE"/>
    <property type="match status" value="1"/>
</dbReference>
<dbReference type="RefSeq" id="WP_023509901.1">
    <property type="nucleotide sequence ID" value="NZ_AWTC01000006.1"/>
</dbReference>
<dbReference type="Pfam" id="PF01381">
    <property type="entry name" value="HTH_3"/>
    <property type="match status" value="1"/>
</dbReference>
<evidence type="ECO:0000313" key="3">
    <source>
        <dbReference type="Proteomes" id="UP000018296"/>
    </source>
</evidence>
<gene>
    <name evidence="2" type="ORF">P343_08170</name>
</gene>
<dbReference type="InterPro" id="IPR001387">
    <property type="entry name" value="Cro/C1-type_HTH"/>
</dbReference>
<proteinExistence type="predicted"/>
<reference evidence="2 3" key="1">
    <citation type="journal article" date="2013" name="Genome Announc.">
        <title>Genome Sequence of Sporolactobacillus laevolacticus DSM442, an Efficient Polymer-Grade D-Lactate Producer from Agricultural Waste Cottonseed as a Nitrogen Source.</title>
        <authorList>
            <person name="Wang H."/>
            <person name="Wang L."/>
            <person name="Ju J."/>
            <person name="Yu B."/>
            <person name="Ma Y."/>
        </authorList>
    </citation>
    <scope>NUCLEOTIDE SEQUENCE [LARGE SCALE GENOMIC DNA]</scope>
    <source>
        <strain evidence="2 3">DSM 442</strain>
    </source>
</reference>
<evidence type="ECO:0000313" key="2">
    <source>
        <dbReference type="EMBL" id="EST12071.1"/>
    </source>
</evidence>
<dbReference type="EMBL" id="AWTC01000006">
    <property type="protein sequence ID" value="EST12071.1"/>
    <property type="molecule type" value="Genomic_DNA"/>
</dbReference>
<dbReference type="PATRIC" id="fig|1395513.3.peg.1656"/>
<dbReference type="Proteomes" id="UP000018296">
    <property type="component" value="Unassembled WGS sequence"/>
</dbReference>
<dbReference type="STRING" id="1395513.P343_08170"/>
<accession>V6IZ34</accession>
<dbReference type="AlphaFoldDB" id="V6IZ34"/>
<sequence>MAVLNLEKIKDLRKEKKLSQEELAELLGFKSIYSYNRKELGHVKFSADELHALANFFKVPSEYFFEQEVAKNAT</sequence>
<evidence type="ECO:0000259" key="1">
    <source>
        <dbReference type="PROSITE" id="PS50943"/>
    </source>
</evidence>
<dbReference type="SMART" id="SM00530">
    <property type="entry name" value="HTH_XRE"/>
    <property type="match status" value="1"/>
</dbReference>
<dbReference type="eggNOG" id="ENOG502ZD9D">
    <property type="taxonomic scope" value="Bacteria"/>
</dbReference>